<dbReference type="Pfam" id="PF00497">
    <property type="entry name" value="SBP_bac_3"/>
    <property type="match status" value="1"/>
</dbReference>
<dbReference type="InterPro" id="IPR001638">
    <property type="entry name" value="Solute-binding_3/MltF_N"/>
</dbReference>
<keyword evidence="5 8" id="KW-0998">Cell outer membrane</keyword>
<comment type="similarity">
    <text evidence="1">Belongs to the transglycosylase Slt family.</text>
</comment>
<proteinExistence type="inferred from homology"/>
<evidence type="ECO:0000256" key="7">
    <source>
        <dbReference type="ARBA" id="ARBA00023316"/>
    </source>
</evidence>
<gene>
    <name evidence="8" type="primary">mltF</name>
    <name evidence="10" type="ORF">DV711_12030</name>
</gene>
<dbReference type="Gene3D" id="3.40.190.10">
    <property type="entry name" value="Periplasmic binding protein-like II"/>
    <property type="match status" value="2"/>
</dbReference>
<dbReference type="CDD" id="cd13403">
    <property type="entry name" value="MLTF-like"/>
    <property type="match status" value="1"/>
</dbReference>
<dbReference type="SUPFAM" id="SSF53850">
    <property type="entry name" value="Periplasmic binding protein-like II"/>
    <property type="match status" value="1"/>
</dbReference>
<name>A0A369WJI2_9GAMM</name>
<evidence type="ECO:0000256" key="8">
    <source>
        <dbReference type="HAMAP-Rule" id="MF_02016"/>
    </source>
</evidence>
<evidence type="ECO:0000313" key="11">
    <source>
        <dbReference type="Proteomes" id="UP000253769"/>
    </source>
</evidence>
<comment type="similarity">
    <text evidence="8">In the C-terminal section; belongs to the transglycosylase Slt family.</text>
</comment>
<dbReference type="CDD" id="cd01009">
    <property type="entry name" value="PBP2_YfhD_N"/>
    <property type="match status" value="1"/>
</dbReference>
<dbReference type="Pfam" id="PF01464">
    <property type="entry name" value="SLT"/>
    <property type="match status" value="1"/>
</dbReference>
<dbReference type="PANTHER" id="PTHR35936">
    <property type="entry name" value="MEMBRANE-BOUND LYTIC MUREIN TRANSGLYCOSYLASE F"/>
    <property type="match status" value="1"/>
</dbReference>
<dbReference type="InterPro" id="IPR023703">
    <property type="entry name" value="MltF"/>
</dbReference>
<keyword evidence="11" id="KW-1185">Reference proteome</keyword>
<evidence type="ECO:0000256" key="5">
    <source>
        <dbReference type="ARBA" id="ARBA00023237"/>
    </source>
</evidence>
<dbReference type="AlphaFoldDB" id="A0A369WJI2"/>
<dbReference type="PANTHER" id="PTHR35936:SF32">
    <property type="entry name" value="MEMBRANE-BOUND LYTIC MUREIN TRANSGLYCOSYLASE F"/>
    <property type="match status" value="1"/>
</dbReference>
<dbReference type="Proteomes" id="UP000253769">
    <property type="component" value="Unassembled WGS sequence"/>
</dbReference>
<dbReference type="EC" id="4.2.2.n1" evidence="8"/>
<keyword evidence="7 8" id="KW-0961">Cell wall biogenesis/degradation</keyword>
<dbReference type="InterPro" id="IPR023346">
    <property type="entry name" value="Lysozyme-like_dom_sf"/>
</dbReference>
<dbReference type="GO" id="GO:0009279">
    <property type="term" value="C:cell outer membrane"/>
    <property type="evidence" value="ECO:0007669"/>
    <property type="project" value="UniProtKB-SubCell"/>
</dbReference>
<dbReference type="RefSeq" id="WP_114695949.1">
    <property type="nucleotide sequence ID" value="NZ_QQOH01000003.1"/>
</dbReference>
<dbReference type="GO" id="GO:0009253">
    <property type="term" value="P:peptidoglycan catabolic process"/>
    <property type="evidence" value="ECO:0007669"/>
    <property type="project" value="TreeGrafter"/>
</dbReference>
<keyword evidence="3 8" id="KW-0732">Signal</keyword>
<dbReference type="OrthoDB" id="9815002at2"/>
<feature type="region of interest" description="LT domain" evidence="8">
    <location>
        <begin position="266"/>
        <end position="486"/>
    </location>
</feature>
<evidence type="ECO:0000256" key="1">
    <source>
        <dbReference type="ARBA" id="ARBA00007734"/>
    </source>
</evidence>
<feature type="active site" evidence="8">
    <location>
        <position position="312"/>
    </location>
</feature>
<dbReference type="InterPro" id="IPR000189">
    <property type="entry name" value="Transglyc_AS"/>
</dbReference>
<dbReference type="PROSITE" id="PS00922">
    <property type="entry name" value="TRANSGLYCOSYLASE"/>
    <property type="match status" value="1"/>
</dbReference>
<dbReference type="InterPro" id="IPR008258">
    <property type="entry name" value="Transglycosylase_SLT_dom_1"/>
</dbReference>
<comment type="subcellular location">
    <subcellularLocation>
        <location evidence="8">Cell outer membrane</location>
        <topology evidence="8">Peripheral membrane protein</topology>
    </subcellularLocation>
    <text evidence="8">Attached to the inner leaflet of the outer membrane.</text>
</comment>
<dbReference type="EMBL" id="QQOH01000003">
    <property type="protein sequence ID" value="RDE19605.1"/>
    <property type="molecule type" value="Genomic_DNA"/>
</dbReference>
<evidence type="ECO:0000256" key="3">
    <source>
        <dbReference type="ARBA" id="ARBA00022729"/>
    </source>
</evidence>
<evidence type="ECO:0000256" key="2">
    <source>
        <dbReference type="ARBA" id="ARBA00010333"/>
    </source>
</evidence>
<evidence type="ECO:0000259" key="9">
    <source>
        <dbReference type="SMART" id="SM00062"/>
    </source>
</evidence>
<comment type="domain">
    <text evidence="8">The N-terminal domain does not have lytic activity and probably modulates enzymatic activity. The C-terminal domain is the catalytic active domain.</text>
</comment>
<evidence type="ECO:0000256" key="4">
    <source>
        <dbReference type="ARBA" id="ARBA00023136"/>
    </source>
</evidence>
<accession>A0A369WJI2</accession>
<comment type="similarity">
    <text evidence="8">In the N-terminal section; belongs to the bacterial solute-binding protein 3 family.</text>
</comment>
<keyword evidence="4 8" id="KW-0472">Membrane</keyword>
<organism evidence="10 11">
    <name type="scientific">Motiliproteus coralliicola</name>
    <dbReference type="NCBI Taxonomy" id="2283196"/>
    <lineage>
        <taxon>Bacteria</taxon>
        <taxon>Pseudomonadati</taxon>
        <taxon>Pseudomonadota</taxon>
        <taxon>Gammaproteobacteria</taxon>
        <taxon>Oceanospirillales</taxon>
        <taxon>Oceanospirillaceae</taxon>
        <taxon>Motiliproteus</taxon>
    </lineage>
</organism>
<evidence type="ECO:0000313" key="10">
    <source>
        <dbReference type="EMBL" id="RDE19605.1"/>
    </source>
</evidence>
<dbReference type="GO" id="GO:0071555">
    <property type="term" value="P:cell wall organization"/>
    <property type="evidence" value="ECO:0007669"/>
    <property type="project" value="UniProtKB-KW"/>
</dbReference>
<comment type="caution">
    <text evidence="8">Lacks conserved residue(s) required for the propagation of feature annotation.</text>
</comment>
<comment type="function">
    <text evidence="8">Murein-degrading enzyme that degrades murein glycan strands and insoluble, high-molecular weight murein sacculi, with the concomitant formation of a 1,6-anhydromuramoyl product. Lytic transglycosylases (LTs) play an integral role in the metabolism of the peptidoglycan (PG) sacculus. Their lytic action creates space within the PG sacculus to allow for its expansion as well as for the insertion of various structures such as secretion systems and flagella.</text>
</comment>
<keyword evidence="6 8" id="KW-0456">Lyase</keyword>
<reference evidence="10 11" key="1">
    <citation type="submission" date="2018-07" db="EMBL/GenBank/DDBJ databases">
        <title>Motiliproteus coralliicola sp. nov., a bacterium isolated from Coral.</title>
        <authorList>
            <person name="Wang G."/>
        </authorList>
    </citation>
    <scope>NUCLEOTIDE SEQUENCE [LARGE SCALE GENOMIC DNA]</scope>
    <source>
        <strain evidence="10 11">C34</strain>
    </source>
</reference>
<dbReference type="SUPFAM" id="SSF53955">
    <property type="entry name" value="Lysozyme-like"/>
    <property type="match status" value="1"/>
</dbReference>
<dbReference type="Gene3D" id="1.10.530.10">
    <property type="match status" value="1"/>
</dbReference>
<sequence length="486" mass="55199">MRKALIRKLPLLIGAGIALSFVPVISEYNPQSQLDSILERKQLRVISRLSPTTYYLEDGRPGGFEFELSQAYADYLGVELELLPSSSIQDIWNALRLNNAQLAAAGLALTDDRTSRFDFGPGYLTSKVFLIYRSGDGHKPPKSLEEVSEPIHVIADSSHAEYLAKLDPQPPWIEAQPGVELLDLIQQIDRGEIQYALVDAEAFEVSRALFPRLKAAFALDHPQVSVWWLKRSADSSLQQSLIDFFEQPSTQDLIQDLKERHFEIDHRLGLVDNLTFRQHLKSRFPKLKAWLIEAAAQHQIEWELLAAIAYQESHWNPKAVSPTGVRGIMMLTQNTARAMGVTKRTDPKQSIFGGARYFAEQFQRIPERIQGEDRLWFALASYNVGRGHLEDARVLSQQAGDNPDRWEDVAKHLPKLAQPRWYNKVKHGFARGYEPVQYVQNIRRYQTMLQLESRHEAIQEMMAVPEIMGPPAPSAGTDLENTPQTL</sequence>
<comment type="caution">
    <text evidence="10">The sequence shown here is derived from an EMBL/GenBank/DDBJ whole genome shotgun (WGS) entry which is preliminary data.</text>
</comment>
<dbReference type="GO" id="GO:0008933">
    <property type="term" value="F:peptidoglycan lytic transglycosylase activity"/>
    <property type="evidence" value="ECO:0007669"/>
    <property type="project" value="UniProtKB-UniRule"/>
</dbReference>
<dbReference type="NCBIfam" id="NF008112">
    <property type="entry name" value="PRK10859.1"/>
    <property type="match status" value="1"/>
</dbReference>
<protein>
    <recommendedName>
        <fullName evidence="8">Membrane-bound lytic murein transglycosylase F</fullName>
        <ecNumber evidence="8">4.2.2.n1</ecNumber>
    </recommendedName>
    <alternativeName>
        <fullName evidence="8">Murein lyase F</fullName>
    </alternativeName>
</protein>
<dbReference type="HAMAP" id="MF_02016">
    <property type="entry name" value="MltF"/>
    <property type="match status" value="1"/>
</dbReference>
<comment type="similarity">
    <text evidence="2">Belongs to the bacterial solute-binding protein 3 family.</text>
</comment>
<evidence type="ECO:0000256" key="6">
    <source>
        <dbReference type="ARBA" id="ARBA00023239"/>
    </source>
</evidence>
<dbReference type="SMART" id="SM00062">
    <property type="entry name" value="PBPb"/>
    <property type="match status" value="1"/>
</dbReference>
<feature type="domain" description="Solute-binding protein family 3/N-terminal" evidence="9">
    <location>
        <begin position="42"/>
        <end position="265"/>
    </location>
</feature>
<dbReference type="GO" id="GO:0016998">
    <property type="term" value="P:cell wall macromolecule catabolic process"/>
    <property type="evidence" value="ECO:0007669"/>
    <property type="project" value="UniProtKB-UniRule"/>
</dbReference>
<comment type="catalytic activity">
    <reaction evidence="8">
        <text>Exolytic cleavage of the (1-&gt;4)-beta-glycosidic linkage between N-acetylmuramic acid (MurNAc) and N-acetylglucosamine (GlcNAc) residues in peptidoglycan, from either the reducing or the non-reducing ends of the peptidoglycan chains, with concomitant formation of a 1,6-anhydrobond in the MurNAc residue.</text>
        <dbReference type="EC" id="4.2.2.n1"/>
    </reaction>
</comment>